<reference evidence="5 6" key="1">
    <citation type="submission" date="2018-01" db="EMBL/GenBank/DDBJ databases">
        <title>Genome characterization of the sugarcane-associated fungus Trichoderma ghanense CCMA-1212 and their application in lignocelulose bioconversion.</title>
        <authorList>
            <person name="Steindorff A.S."/>
            <person name="Mendes T.D."/>
            <person name="Vilela E.S.D."/>
            <person name="Rodrigues D.S."/>
            <person name="Formighieri E.F."/>
            <person name="Melo I.S."/>
            <person name="Favaro L.C.L."/>
        </authorList>
    </citation>
    <scope>NUCLEOTIDE SEQUENCE [LARGE SCALE GENOMIC DNA]</scope>
    <source>
        <strain evidence="5 6">CCMA-1212</strain>
    </source>
</reference>
<comment type="subcellular location">
    <subcellularLocation>
        <location evidence="1">Nucleus</location>
    </subcellularLocation>
</comment>
<dbReference type="PROSITE" id="PS50048">
    <property type="entry name" value="ZN2_CY6_FUNGAL_2"/>
    <property type="match status" value="1"/>
</dbReference>
<dbReference type="PANTHER" id="PTHR37534:SF46">
    <property type="entry name" value="ZN(II)2CYS6 TRANSCRIPTION FACTOR (EUROFUNG)"/>
    <property type="match status" value="1"/>
</dbReference>
<dbReference type="InterPro" id="IPR036864">
    <property type="entry name" value="Zn2-C6_fun-type_DNA-bd_sf"/>
</dbReference>
<dbReference type="SUPFAM" id="SSF57701">
    <property type="entry name" value="Zn2/Cys6 DNA-binding domain"/>
    <property type="match status" value="1"/>
</dbReference>
<accession>A0ABY2H5D2</accession>
<dbReference type="Pfam" id="PF11951">
    <property type="entry name" value="Fungal_trans_2"/>
    <property type="match status" value="1"/>
</dbReference>
<evidence type="ECO:0000256" key="1">
    <source>
        <dbReference type="ARBA" id="ARBA00004123"/>
    </source>
</evidence>
<proteinExistence type="predicted"/>
<dbReference type="Pfam" id="PF00172">
    <property type="entry name" value="Zn_clus"/>
    <property type="match status" value="1"/>
</dbReference>
<feature type="domain" description="Zn(2)-C6 fungal-type" evidence="4">
    <location>
        <begin position="14"/>
        <end position="42"/>
    </location>
</feature>
<dbReference type="PANTHER" id="PTHR37534">
    <property type="entry name" value="TRANSCRIPTIONAL ACTIVATOR PROTEIN UGA3"/>
    <property type="match status" value="1"/>
</dbReference>
<dbReference type="PROSITE" id="PS00463">
    <property type="entry name" value="ZN2_CY6_FUNGAL_1"/>
    <property type="match status" value="1"/>
</dbReference>
<gene>
    <name evidence="5" type="ORF">CCMA1212_005592</name>
</gene>
<dbReference type="CDD" id="cd00067">
    <property type="entry name" value="GAL4"/>
    <property type="match status" value="1"/>
</dbReference>
<evidence type="ECO:0000256" key="3">
    <source>
        <dbReference type="SAM" id="MobiDB-lite"/>
    </source>
</evidence>
<dbReference type="GeneID" id="300577296"/>
<dbReference type="InterPro" id="IPR021858">
    <property type="entry name" value="Fun_TF"/>
</dbReference>
<evidence type="ECO:0000259" key="4">
    <source>
        <dbReference type="PROSITE" id="PS50048"/>
    </source>
</evidence>
<keyword evidence="2" id="KW-0539">Nucleus</keyword>
<sequence>MARARKQVTRSFSACWTCRRRRVKCNGVGPPCTPCRKHKVECEGYGIELVWVDPKTGTYPPFCRRSMDFEHTWRGQPVLNEKRLQRLIDEVDDIDAASLEPSPSFSPFTAFSACPSDIRAEADDPTTDKSSSSMSSGAMESRPSTPPPARSSCSPLSEDFNFVARSLTPTIIDRLSASRDETMIFHHYVTWVAPLMIPVDGAQNPWKSVYPSTALRDSSAASRALYHAILAQSAFNMANLHKDNRASSRRKESVALRHYGASLRELSQSLNIAREEEYDACAATLYTLMISEGNARGSVAWRNHFDGVGGFVTHFVRQKPWNRSAQSWVISQSLALSFEISQTGNTKAHGRSPITDILLDGVASRENFGYTIGASCDVLRTISSIRLLAERLALGDVPDDLGILIQTYLAELSPRNHSSIDVDLDIPDRDLFLESLSEMKLLGFLDSLHLRLFRTAALIYLHQAVLRVPPRGVRNLVRSVLTDAMTFMQRRGGSISLWPVFIAATEATEKEDQAIVEQWLAISSQIGMRNRLIAGEIIHHIWLERTQEAIARGLSSDLIIKDWKAVQQRLGVDLLLL</sequence>
<keyword evidence="6" id="KW-1185">Reference proteome</keyword>
<dbReference type="Proteomes" id="UP001642720">
    <property type="component" value="Unassembled WGS sequence"/>
</dbReference>
<evidence type="ECO:0000256" key="2">
    <source>
        <dbReference type="ARBA" id="ARBA00023242"/>
    </source>
</evidence>
<dbReference type="RefSeq" id="XP_073558856.1">
    <property type="nucleotide sequence ID" value="XM_073702846.1"/>
</dbReference>
<evidence type="ECO:0000313" key="5">
    <source>
        <dbReference type="EMBL" id="TFB02655.1"/>
    </source>
</evidence>
<feature type="compositionally biased region" description="Low complexity" evidence="3">
    <location>
        <begin position="130"/>
        <end position="143"/>
    </location>
</feature>
<name>A0ABY2H5D2_9HYPO</name>
<dbReference type="EMBL" id="PPTA01000006">
    <property type="protein sequence ID" value="TFB02655.1"/>
    <property type="molecule type" value="Genomic_DNA"/>
</dbReference>
<feature type="region of interest" description="Disordered" evidence="3">
    <location>
        <begin position="119"/>
        <end position="154"/>
    </location>
</feature>
<evidence type="ECO:0000313" key="6">
    <source>
        <dbReference type="Proteomes" id="UP001642720"/>
    </source>
</evidence>
<dbReference type="SMART" id="SM00066">
    <property type="entry name" value="GAL4"/>
    <property type="match status" value="1"/>
</dbReference>
<protein>
    <recommendedName>
        <fullName evidence="4">Zn(2)-C6 fungal-type domain-containing protein</fullName>
    </recommendedName>
</protein>
<comment type="caution">
    <text evidence="5">The sequence shown here is derived from an EMBL/GenBank/DDBJ whole genome shotgun (WGS) entry which is preliminary data.</text>
</comment>
<dbReference type="Gene3D" id="4.10.240.10">
    <property type="entry name" value="Zn(2)-C6 fungal-type DNA-binding domain"/>
    <property type="match status" value="1"/>
</dbReference>
<dbReference type="InterPro" id="IPR001138">
    <property type="entry name" value="Zn2Cys6_DnaBD"/>
</dbReference>
<organism evidence="5 6">
    <name type="scientific">Trichoderma ghanense</name>
    <dbReference type="NCBI Taxonomy" id="65468"/>
    <lineage>
        <taxon>Eukaryota</taxon>
        <taxon>Fungi</taxon>
        <taxon>Dikarya</taxon>
        <taxon>Ascomycota</taxon>
        <taxon>Pezizomycotina</taxon>
        <taxon>Sordariomycetes</taxon>
        <taxon>Hypocreomycetidae</taxon>
        <taxon>Hypocreales</taxon>
        <taxon>Hypocreaceae</taxon>
        <taxon>Trichoderma</taxon>
    </lineage>
</organism>